<dbReference type="SUPFAM" id="SSF53774">
    <property type="entry name" value="Glutaminase/Asparaginase"/>
    <property type="match status" value="1"/>
</dbReference>
<evidence type="ECO:0000256" key="1">
    <source>
        <dbReference type="ARBA" id="ARBA00010518"/>
    </source>
</evidence>
<dbReference type="PROSITE" id="PS00144">
    <property type="entry name" value="ASN_GLN_ASE_1"/>
    <property type="match status" value="1"/>
</dbReference>
<feature type="active site" evidence="5">
    <location>
        <position position="23"/>
    </location>
</feature>
<dbReference type="InterPro" id="IPR006034">
    <property type="entry name" value="Asparaginase/glutaminase-like"/>
</dbReference>
<dbReference type="InterPro" id="IPR027475">
    <property type="entry name" value="Asparaginase/glutaminase_AS2"/>
</dbReference>
<feature type="active site" evidence="6">
    <location>
        <position position="94"/>
    </location>
</feature>
<dbReference type="SFLD" id="SFLDS00057">
    <property type="entry name" value="Glutaminase/Asparaginase"/>
    <property type="match status" value="1"/>
</dbReference>
<comment type="catalytic activity">
    <reaction evidence="4">
        <text>L-asparagine + H2O = L-aspartate + NH4(+)</text>
        <dbReference type="Rhea" id="RHEA:21016"/>
        <dbReference type="ChEBI" id="CHEBI:15377"/>
        <dbReference type="ChEBI" id="CHEBI:28938"/>
        <dbReference type="ChEBI" id="CHEBI:29991"/>
        <dbReference type="ChEBI" id="CHEBI:58048"/>
        <dbReference type="EC" id="3.5.1.1"/>
    </reaction>
</comment>
<comment type="similarity">
    <text evidence="1">Belongs to the asparaginase 1 family.</text>
</comment>
<dbReference type="PROSITE" id="PS00917">
    <property type="entry name" value="ASN_GLN_ASE_2"/>
    <property type="match status" value="1"/>
</dbReference>
<dbReference type="PIRSF" id="PIRSF001220">
    <property type="entry name" value="L-ASNase_gatD"/>
    <property type="match status" value="1"/>
</dbReference>
<dbReference type="InterPro" id="IPR020827">
    <property type="entry name" value="Asparaginase/glutaminase_AS1"/>
</dbReference>
<dbReference type="PROSITE" id="PS51732">
    <property type="entry name" value="ASN_GLN_ASE_3"/>
    <property type="match status" value="1"/>
</dbReference>
<dbReference type="Pfam" id="PF00710">
    <property type="entry name" value="Asparaginase"/>
    <property type="match status" value="1"/>
</dbReference>
<keyword evidence="10" id="KW-1185">Reference proteome</keyword>
<feature type="domain" description="L-asparaginase N-terminal" evidence="7">
    <location>
        <begin position="14"/>
        <end position="191"/>
    </location>
</feature>
<evidence type="ECO:0000259" key="8">
    <source>
        <dbReference type="Pfam" id="PF17763"/>
    </source>
</evidence>
<protein>
    <recommendedName>
        <fullName evidence="2">asparaginase</fullName>
        <ecNumber evidence="2">3.5.1.1</ecNumber>
    </recommendedName>
</protein>
<dbReference type="EC" id="3.5.1.1" evidence="2"/>
<dbReference type="Gene3D" id="3.40.50.1170">
    <property type="entry name" value="L-asparaginase, N-terminal domain"/>
    <property type="match status" value="1"/>
</dbReference>
<comment type="caution">
    <text evidence="9">The sequence shown here is derived from an EMBL/GenBank/DDBJ whole genome shotgun (WGS) entry which is preliminary data.</text>
</comment>
<keyword evidence="3 9" id="KW-0378">Hydrolase</keyword>
<sequence length="323" mass="32521">MMQTVTVPVVPRRRIVVITTGGTISTSTDDAGIRHPTHTGAELTSGLAVDADVEIVDVSATDSAQLTPADWDEIGEAAGAAATRADGVVITHGTDTMEETALWLDLTYGGAVPVVLTGSQRSADAADADGPGNLRDAIAVAASPQARDLGVAVAFAGTVWQPLGLQKRHTHELTPFTGTALGTVTDGGCEITRAKVRVHIGELAAASAPRVDIVAAYPGADTAALDACVAAGARAVVLQAMGSGNAGAALIDGVGRHCRNGVVIAVSTRVPDGPVAAQYGPGQQLVDAGAIMVPALRPAQARVLLMAALASGQPVSEVIDAWG</sequence>
<dbReference type="CDD" id="cd08964">
    <property type="entry name" value="L-asparaginase_II"/>
    <property type="match status" value="1"/>
</dbReference>
<dbReference type="InterPro" id="IPR027474">
    <property type="entry name" value="L-asparaginase_N"/>
</dbReference>
<dbReference type="PANTHER" id="PTHR11707:SF28">
    <property type="entry name" value="60 KDA LYSOPHOSPHOLIPASE"/>
    <property type="match status" value="1"/>
</dbReference>
<dbReference type="PIRSF" id="PIRSF500176">
    <property type="entry name" value="L_ASNase"/>
    <property type="match status" value="1"/>
</dbReference>
<dbReference type="PRINTS" id="PR00139">
    <property type="entry name" value="ASNGLNASE"/>
</dbReference>
<proteinExistence type="inferred from homology"/>
<evidence type="ECO:0000313" key="10">
    <source>
        <dbReference type="Proteomes" id="UP000694460"/>
    </source>
</evidence>
<reference evidence="9 10" key="1">
    <citation type="submission" date="2021-03" db="EMBL/GenBank/DDBJ databases">
        <title>Sequencing the genomes of 1000 actinobacteria strains.</title>
        <authorList>
            <person name="Klenk H.-P."/>
        </authorList>
    </citation>
    <scope>NUCLEOTIDE SEQUENCE [LARGE SCALE GENOMIC DNA]</scope>
    <source>
        <strain evidence="9 10">DSM 46713</strain>
    </source>
</reference>
<evidence type="ECO:0000313" key="9">
    <source>
        <dbReference type="EMBL" id="MBP2452604.1"/>
    </source>
</evidence>
<feature type="domain" description="Asparaginase/glutaminase C-terminal" evidence="8">
    <location>
        <begin position="210"/>
        <end position="318"/>
    </location>
</feature>
<evidence type="ECO:0000256" key="6">
    <source>
        <dbReference type="PROSITE-ProRule" id="PRU10100"/>
    </source>
</evidence>
<dbReference type="InterPro" id="IPR004550">
    <property type="entry name" value="AsnASE_II"/>
</dbReference>
<evidence type="ECO:0000256" key="3">
    <source>
        <dbReference type="ARBA" id="ARBA00022801"/>
    </source>
</evidence>
<name>A0ABS4ZVJ0_9MYCO</name>
<gene>
    <name evidence="9" type="ORF">JOF57_002517</name>
</gene>
<evidence type="ECO:0000256" key="4">
    <source>
        <dbReference type="ARBA" id="ARBA00049366"/>
    </source>
</evidence>
<dbReference type="SMART" id="SM00870">
    <property type="entry name" value="Asparaginase"/>
    <property type="match status" value="1"/>
</dbReference>
<dbReference type="GO" id="GO:0004067">
    <property type="term" value="F:asparaginase activity"/>
    <property type="evidence" value="ECO:0007669"/>
    <property type="project" value="UniProtKB-EC"/>
</dbReference>
<accession>A0ABS4ZVJ0</accession>
<dbReference type="InterPro" id="IPR036152">
    <property type="entry name" value="Asp/glu_Ase-like_sf"/>
</dbReference>
<dbReference type="EMBL" id="JAGIOP010000002">
    <property type="protein sequence ID" value="MBP2452604.1"/>
    <property type="molecule type" value="Genomic_DNA"/>
</dbReference>
<dbReference type="Gene3D" id="3.40.50.40">
    <property type="match status" value="1"/>
</dbReference>
<dbReference type="InterPro" id="IPR037152">
    <property type="entry name" value="L-asparaginase_N_sf"/>
</dbReference>
<dbReference type="InterPro" id="IPR027473">
    <property type="entry name" value="L-asparaginase_C"/>
</dbReference>
<evidence type="ECO:0000256" key="2">
    <source>
        <dbReference type="ARBA" id="ARBA00012920"/>
    </source>
</evidence>
<evidence type="ECO:0000259" key="7">
    <source>
        <dbReference type="Pfam" id="PF00710"/>
    </source>
</evidence>
<dbReference type="Proteomes" id="UP000694460">
    <property type="component" value="Unassembled WGS sequence"/>
</dbReference>
<evidence type="ECO:0000256" key="5">
    <source>
        <dbReference type="PROSITE-ProRule" id="PRU10099"/>
    </source>
</evidence>
<dbReference type="Pfam" id="PF17763">
    <property type="entry name" value="Asparaginase_C"/>
    <property type="match status" value="1"/>
</dbReference>
<dbReference type="InterPro" id="IPR040919">
    <property type="entry name" value="Asparaginase_C"/>
</dbReference>
<dbReference type="PANTHER" id="PTHR11707">
    <property type="entry name" value="L-ASPARAGINASE"/>
    <property type="match status" value="1"/>
</dbReference>
<organism evidence="9 10">
    <name type="scientific">Mycolicibacterium lutetiense</name>
    <dbReference type="NCBI Taxonomy" id="1641992"/>
    <lineage>
        <taxon>Bacteria</taxon>
        <taxon>Bacillati</taxon>
        <taxon>Actinomycetota</taxon>
        <taxon>Actinomycetes</taxon>
        <taxon>Mycobacteriales</taxon>
        <taxon>Mycobacteriaceae</taxon>
        <taxon>Mycolicibacterium</taxon>
    </lineage>
</organism>